<feature type="signal peptide" evidence="1">
    <location>
        <begin position="1"/>
        <end position="19"/>
    </location>
</feature>
<keyword evidence="3" id="KW-1185">Reference proteome</keyword>
<evidence type="ECO:0000313" key="3">
    <source>
        <dbReference type="Proteomes" id="UP000319848"/>
    </source>
</evidence>
<dbReference type="EMBL" id="VLKQ01000001">
    <property type="protein sequence ID" value="TWI15101.1"/>
    <property type="molecule type" value="Genomic_DNA"/>
</dbReference>
<evidence type="ECO:0008006" key="4">
    <source>
        <dbReference type="Google" id="ProtNLM"/>
    </source>
</evidence>
<dbReference type="OrthoDB" id="1148517at2"/>
<dbReference type="RefSeq" id="WP_023571745.1">
    <property type="nucleotide sequence ID" value="NZ_AVBI01000019.1"/>
</dbReference>
<dbReference type="Proteomes" id="UP000319848">
    <property type="component" value="Unassembled WGS sequence"/>
</dbReference>
<dbReference type="STRING" id="1341154.FCR2A7T_26530"/>
<name>V6RYK6_9FLAO</name>
<protein>
    <recommendedName>
        <fullName evidence="4">Secreted protein</fullName>
    </recommendedName>
</protein>
<feature type="chain" id="PRO_5030178646" description="Secreted protein" evidence="1">
    <location>
        <begin position="20"/>
        <end position="227"/>
    </location>
</feature>
<reference evidence="2 3" key="1">
    <citation type="journal article" date="2015" name="Stand. Genomic Sci.">
        <title>Genomic Encyclopedia of Bacterial and Archaeal Type Strains, Phase III: the genomes of soil and plant-associated and newly described type strains.</title>
        <authorList>
            <person name="Whitman W.B."/>
            <person name="Woyke T."/>
            <person name="Klenk H.P."/>
            <person name="Zhou Y."/>
            <person name="Lilburn T.G."/>
            <person name="Beck B.J."/>
            <person name="De Vos P."/>
            <person name="Vandamme P."/>
            <person name="Eisen J.A."/>
            <person name="Garrity G."/>
            <person name="Hugenholtz P."/>
            <person name="Kyrpides N.C."/>
        </authorList>
    </citation>
    <scope>NUCLEOTIDE SEQUENCE [LARGE SCALE GENOMIC DNA]</scope>
    <source>
        <strain evidence="2 3">CGMCC 1.7270</strain>
    </source>
</reference>
<evidence type="ECO:0000256" key="1">
    <source>
        <dbReference type="SAM" id="SignalP"/>
    </source>
</evidence>
<accession>V6RYK6</accession>
<proteinExistence type="predicted"/>
<evidence type="ECO:0000313" key="2">
    <source>
        <dbReference type="EMBL" id="TWI15101.1"/>
    </source>
</evidence>
<comment type="caution">
    <text evidence="2">The sequence shown here is derived from an EMBL/GenBank/DDBJ whole genome shotgun (WGS) entry which is preliminary data.</text>
</comment>
<gene>
    <name evidence="2" type="ORF">IP98_00086</name>
</gene>
<dbReference type="AlphaFoldDB" id="V6RYK6"/>
<organism evidence="2 3">
    <name type="scientific">Flavobacterium cauense R2A-7</name>
    <dbReference type="NCBI Taxonomy" id="1341154"/>
    <lineage>
        <taxon>Bacteria</taxon>
        <taxon>Pseudomonadati</taxon>
        <taxon>Bacteroidota</taxon>
        <taxon>Flavobacteriia</taxon>
        <taxon>Flavobacteriales</taxon>
        <taxon>Flavobacteriaceae</taxon>
        <taxon>Flavobacterium</taxon>
    </lineage>
</organism>
<keyword evidence="1" id="KW-0732">Signal</keyword>
<sequence>MKHLFALVFALTFSTVVFAQPDSGKKTVVIPRIKDPEVAVNKIPAKAATPRFKPMDFSDSVLDKDKPLTFPKEGKTPLQIGKVTQPKQEQFASPYEIPKNALPKPQGDENTKVFRRNQSFGEYKTKSKFVKVLCRDHMAIDGDVVKVYINNMVVAAHVELSAGYRVIEIGLTPGFNKIEFEALNQGTSGPNTAEFSIFDDKGKVITSDQWDLATGFKGSVMILKESE</sequence>